<organism evidence="1 2">
    <name type="scientific">Mycena alexandri</name>
    <dbReference type="NCBI Taxonomy" id="1745969"/>
    <lineage>
        <taxon>Eukaryota</taxon>
        <taxon>Fungi</taxon>
        <taxon>Dikarya</taxon>
        <taxon>Basidiomycota</taxon>
        <taxon>Agaricomycotina</taxon>
        <taxon>Agaricomycetes</taxon>
        <taxon>Agaricomycetidae</taxon>
        <taxon>Agaricales</taxon>
        <taxon>Marasmiineae</taxon>
        <taxon>Mycenaceae</taxon>
        <taxon>Mycena</taxon>
    </lineage>
</organism>
<accession>A0AAD6TD80</accession>
<comment type="caution">
    <text evidence="1">The sequence shown here is derived from an EMBL/GenBank/DDBJ whole genome shotgun (WGS) entry which is preliminary data.</text>
</comment>
<protein>
    <submittedName>
        <fullName evidence="1">Uncharacterized protein</fullName>
    </submittedName>
</protein>
<reference evidence="1" key="1">
    <citation type="submission" date="2023-03" db="EMBL/GenBank/DDBJ databases">
        <title>Massive genome expansion in bonnet fungi (Mycena s.s.) driven by repeated elements and novel gene families across ecological guilds.</title>
        <authorList>
            <consortium name="Lawrence Berkeley National Laboratory"/>
            <person name="Harder C.B."/>
            <person name="Miyauchi S."/>
            <person name="Viragh M."/>
            <person name="Kuo A."/>
            <person name="Thoen E."/>
            <person name="Andreopoulos B."/>
            <person name="Lu D."/>
            <person name="Skrede I."/>
            <person name="Drula E."/>
            <person name="Henrissat B."/>
            <person name="Morin E."/>
            <person name="Kohler A."/>
            <person name="Barry K."/>
            <person name="LaButti K."/>
            <person name="Morin E."/>
            <person name="Salamov A."/>
            <person name="Lipzen A."/>
            <person name="Mereny Z."/>
            <person name="Hegedus B."/>
            <person name="Baldrian P."/>
            <person name="Stursova M."/>
            <person name="Weitz H."/>
            <person name="Taylor A."/>
            <person name="Grigoriev I.V."/>
            <person name="Nagy L.G."/>
            <person name="Martin F."/>
            <person name="Kauserud H."/>
        </authorList>
    </citation>
    <scope>NUCLEOTIDE SEQUENCE</scope>
    <source>
        <strain evidence="1">CBHHK200</strain>
    </source>
</reference>
<keyword evidence="2" id="KW-1185">Reference proteome</keyword>
<proteinExistence type="predicted"/>
<dbReference type="EMBL" id="JARJCM010000010">
    <property type="protein sequence ID" value="KAJ7043241.1"/>
    <property type="molecule type" value="Genomic_DNA"/>
</dbReference>
<sequence length="294" mass="31188">MATPADAAAEAASLTKTLADMAKSIASLTSEFAKRPAATALEHLIGLPANPLAFPPSSNGKYPVLDTPTLHPHLSSDVVTQIGKFEFPPAQLGRLLKTFSAPPPAGLHLVVGPTGEALFVPPTPVIGATALLRELPDILTFVEAWMVFTSVLQNQQLQLPVAQALTAHLNIIIMVARAYPWPAVLDYHIAFMQARALDTFFNPINWMKSDPHLHTMHLLVPNILHPASPASGTSAAPPAPSTAELVRMAGQICYMYNTPAGCAGPSGCPRRHVCRMCSGPHSKEACRTAPSPAV</sequence>
<name>A0AAD6TD80_9AGAR</name>
<dbReference type="Proteomes" id="UP001218188">
    <property type="component" value="Unassembled WGS sequence"/>
</dbReference>
<dbReference type="AlphaFoldDB" id="A0AAD6TD80"/>
<gene>
    <name evidence="1" type="ORF">C8F04DRAFT_34389</name>
</gene>
<evidence type="ECO:0000313" key="1">
    <source>
        <dbReference type="EMBL" id="KAJ7043241.1"/>
    </source>
</evidence>
<evidence type="ECO:0000313" key="2">
    <source>
        <dbReference type="Proteomes" id="UP001218188"/>
    </source>
</evidence>